<dbReference type="EMBL" id="JACMSC010000006">
    <property type="protein sequence ID" value="KAG6516885.1"/>
    <property type="molecule type" value="Genomic_DNA"/>
</dbReference>
<dbReference type="GO" id="GO:0016020">
    <property type="term" value="C:membrane"/>
    <property type="evidence" value="ECO:0007669"/>
    <property type="project" value="UniProtKB-SubCell"/>
</dbReference>
<keyword evidence="5" id="KW-1133">Transmembrane helix</keyword>
<evidence type="ECO:0000256" key="5">
    <source>
        <dbReference type="SAM" id="Phobius"/>
    </source>
</evidence>
<evidence type="ECO:0000256" key="1">
    <source>
        <dbReference type="ARBA" id="ARBA00004167"/>
    </source>
</evidence>
<dbReference type="PANTHER" id="PTHR23213:SF368">
    <property type="entry name" value="HISTONE H3-K79 METHYLTRANSFERASE"/>
    <property type="match status" value="1"/>
</dbReference>
<evidence type="ECO:0000256" key="3">
    <source>
        <dbReference type="RuleBase" id="RU361260"/>
    </source>
</evidence>
<feature type="region of interest" description="Disordered" evidence="4">
    <location>
        <begin position="228"/>
        <end position="255"/>
    </location>
</feature>
<evidence type="ECO:0000256" key="4">
    <source>
        <dbReference type="SAM" id="MobiDB-lite"/>
    </source>
</evidence>
<dbReference type="PANTHER" id="PTHR23213">
    <property type="entry name" value="FORMIN-RELATED"/>
    <property type="match status" value="1"/>
</dbReference>
<dbReference type="SMART" id="SM00498">
    <property type="entry name" value="FH2"/>
    <property type="match status" value="1"/>
</dbReference>
<keyword evidence="5" id="KW-0472">Membrane</keyword>
<feature type="compositionally biased region" description="Pro residues" evidence="4">
    <location>
        <begin position="366"/>
        <end position="376"/>
    </location>
</feature>
<organism evidence="7 8">
    <name type="scientific">Zingiber officinale</name>
    <name type="common">Ginger</name>
    <name type="synonym">Amomum zingiber</name>
    <dbReference type="NCBI Taxonomy" id="94328"/>
    <lineage>
        <taxon>Eukaryota</taxon>
        <taxon>Viridiplantae</taxon>
        <taxon>Streptophyta</taxon>
        <taxon>Embryophyta</taxon>
        <taxon>Tracheophyta</taxon>
        <taxon>Spermatophyta</taxon>
        <taxon>Magnoliopsida</taxon>
        <taxon>Liliopsida</taxon>
        <taxon>Zingiberales</taxon>
        <taxon>Zingiberaceae</taxon>
        <taxon>Zingiber</taxon>
    </lineage>
</organism>
<dbReference type="Pfam" id="PF02181">
    <property type="entry name" value="FH2"/>
    <property type="match status" value="1"/>
</dbReference>
<accession>A0A8J5H629</accession>
<dbReference type="PROSITE" id="PS51444">
    <property type="entry name" value="FH2"/>
    <property type="match status" value="1"/>
</dbReference>
<proteinExistence type="inferred from homology"/>
<dbReference type="Proteomes" id="UP000734854">
    <property type="component" value="Unassembled WGS sequence"/>
</dbReference>
<reference evidence="7 8" key="1">
    <citation type="submission" date="2020-08" db="EMBL/GenBank/DDBJ databases">
        <title>Plant Genome Project.</title>
        <authorList>
            <person name="Zhang R.-G."/>
        </authorList>
    </citation>
    <scope>NUCLEOTIDE SEQUENCE [LARGE SCALE GENOMIC DNA]</scope>
    <source>
        <tissue evidence="7">Rhizome</tissue>
    </source>
</reference>
<evidence type="ECO:0000313" key="8">
    <source>
        <dbReference type="Proteomes" id="UP000734854"/>
    </source>
</evidence>
<gene>
    <name evidence="7" type="ORF">ZIOFF_020258</name>
</gene>
<keyword evidence="2" id="KW-0732">Signal</keyword>
<evidence type="ECO:0000313" key="7">
    <source>
        <dbReference type="EMBL" id="KAG6516885.1"/>
    </source>
</evidence>
<comment type="caution">
    <text evidence="7">The sequence shown here is derived from an EMBL/GenBank/DDBJ whole genome shotgun (WGS) entry which is preliminary data.</text>
</comment>
<dbReference type="GO" id="GO:0051015">
    <property type="term" value="F:actin filament binding"/>
    <property type="evidence" value="ECO:0007669"/>
    <property type="project" value="InterPro"/>
</dbReference>
<feature type="domain" description="FH2" evidence="6">
    <location>
        <begin position="402"/>
        <end position="812"/>
    </location>
</feature>
<sequence length="823" mass="90637">MDLFVERRVDQRASPPLANGDPINLALLKILITVPSPMTSISDLSAAFSSGFFRTHAACFCFCFCFNQSDAMHGRRSLHRPFFPLASSSPPGESPPGSFAAPDHLPFFFPVYSSTPPPLATVASQPTFPASFSSFAGPAPTAFHNYKPAFVVSLAFLALLAAAAAMYFLHRRRGLCYFDKEGARSDSQRLFDSVASDGGAAPKSSPRVSSVFASKLWSPELRPMPWLPRHARGRGEEEKVAEDSSGREFYSPRPSSAWKGSSGRWESGRISSSRWPLPAAVPERCESRSSTLDTLPYLSSPLVSSARFGSSPGHSSRRSLTSISERIAPGDCRLTAPPPPPETLSANTKVATFDLAAHGHQQSHVPRPPPPPPPPAGYWETQVLRPPPTQPNDQIAISDGTEKNEDATRPKLKPLHWDKLPASSNRTMVWDQLKSSSFRVNEEAIETLFVCNTAKEINKVLPVLLPSPTQATTALDPKRSQNIAILLRSLNSTKEEVCEALLEGNAERLEADQLEILLKMAPNKEEEHKLKECKDDSSPPFKLGPEEKFLKALLDIPFPFKRVEAMLFMANFDSEVKFLNKSFLTLETACEELRGSRLFLKLLEAVLKTGNRMNIGTNRGGAQAFKLDTLLKLVDIKSNDGKTTLLHFVTEEIIRSEGDAVEHRKLGLQAVAGLAQELCNVKAAAAMDSNVLNGYVSKLAGGFGKINEVLRMNEALGCEEYNERFHEAMYESMRRAEDGIIKVQAQESVAMSVVKETTDYFHGDSAKEEAHPLRIFVVVRDFLAILERVCKEIGSIKHHHHVFVSSESQFPVPVNPTLSSEFT</sequence>
<dbReference type="OrthoDB" id="1668162at2759"/>
<keyword evidence="5" id="KW-0812">Transmembrane</keyword>
<protein>
    <recommendedName>
        <fullName evidence="3">Formin-like protein</fullName>
    </recommendedName>
</protein>
<feature type="compositionally biased region" description="Basic and acidic residues" evidence="4">
    <location>
        <begin position="233"/>
        <end position="246"/>
    </location>
</feature>
<feature type="compositionally biased region" description="Polar residues" evidence="4">
    <location>
        <begin position="312"/>
        <end position="324"/>
    </location>
</feature>
<feature type="transmembrane region" description="Helical" evidence="5">
    <location>
        <begin position="149"/>
        <end position="169"/>
    </location>
</feature>
<evidence type="ECO:0000256" key="2">
    <source>
        <dbReference type="ARBA" id="ARBA00022729"/>
    </source>
</evidence>
<keyword evidence="8" id="KW-1185">Reference proteome</keyword>
<feature type="region of interest" description="Disordered" evidence="4">
    <location>
        <begin position="304"/>
        <end position="346"/>
    </location>
</feature>
<evidence type="ECO:0000259" key="6">
    <source>
        <dbReference type="PROSITE" id="PS51444"/>
    </source>
</evidence>
<dbReference type="InterPro" id="IPR015425">
    <property type="entry name" value="FH2_Formin"/>
</dbReference>
<comment type="similarity">
    <text evidence="3">Belongs to the formin-like family.</text>
</comment>
<name>A0A8J5H629_ZINOF</name>
<feature type="compositionally biased region" description="Basic and acidic residues" evidence="4">
    <location>
        <begin position="400"/>
        <end position="411"/>
    </location>
</feature>
<dbReference type="InterPro" id="IPR027643">
    <property type="entry name" value="Formin-like_plant"/>
</dbReference>
<feature type="region of interest" description="Disordered" evidence="4">
    <location>
        <begin position="358"/>
        <end position="411"/>
    </location>
</feature>
<dbReference type="GO" id="GO:0045010">
    <property type="term" value="P:actin nucleation"/>
    <property type="evidence" value="ECO:0007669"/>
    <property type="project" value="InterPro"/>
</dbReference>
<dbReference type="AlphaFoldDB" id="A0A8J5H629"/>
<comment type="subcellular location">
    <subcellularLocation>
        <location evidence="1">Membrane</location>
        <topology evidence="1">Single-pass membrane protein</topology>
    </subcellularLocation>
</comment>